<dbReference type="PANTHER" id="PTHR43173:SF28">
    <property type="entry name" value="AARF DOMAIN CONTAINING KINASE 5"/>
    <property type="match status" value="1"/>
</dbReference>
<sequence length="178" mass="20625">MRLRNFITRFQVTSTISRSLKAYFDSYTALAFSNNKNLSSRLMQPLLYFPRESEWIKENFGKHGNPLNFCDFIQEAKNSERTAKNLENNKRVKAPRVFWVAQTLSEVFASMIFIHGFVHGDPHPGNILVSSSGPQDFILVLLDHGLYRTLDEELRLNFCQSWKALVLMDSNKIQYLGE</sequence>
<dbReference type="InterPro" id="IPR051130">
    <property type="entry name" value="Mito_struct-func_regulator"/>
</dbReference>
<dbReference type="SUPFAM" id="SSF56112">
    <property type="entry name" value="Protein kinase-like (PK-like)"/>
    <property type="match status" value="1"/>
</dbReference>
<accession>A0AAD3Y5F0</accession>
<protein>
    <recommendedName>
        <fullName evidence="1">ABC1 atypical kinase-like domain-containing protein</fullName>
    </recommendedName>
</protein>
<evidence type="ECO:0000313" key="2">
    <source>
        <dbReference type="EMBL" id="GMH29938.1"/>
    </source>
</evidence>
<comment type="caution">
    <text evidence="2">The sequence shown here is derived from an EMBL/GenBank/DDBJ whole genome shotgun (WGS) entry which is preliminary data.</text>
</comment>
<dbReference type="Pfam" id="PF03109">
    <property type="entry name" value="ABC1"/>
    <property type="match status" value="1"/>
</dbReference>
<keyword evidence="3" id="KW-1185">Reference proteome</keyword>
<dbReference type="InterPro" id="IPR004147">
    <property type="entry name" value="ABC1_dom"/>
</dbReference>
<dbReference type="EMBL" id="BSYO01000037">
    <property type="protein sequence ID" value="GMH29938.1"/>
    <property type="molecule type" value="Genomic_DNA"/>
</dbReference>
<name>A0AAD3Y5F0_NEPGR</name>
<dbReference type="AlphaFoldDB" id="A0AAD3Y5F0"/>
<evidence type="ECO:0000259" key="1">
    <source>
        <dbReference type="Pfam" id="PF03109"/>
    </source>
</evidence>
<gene>
    <name evidence="2" type="ORF">Nepgr_031781</name>
</gene>
<feature type="domain" description="ABC1 atypical kinase-like" evidence="1">
    <location>
        <begin position="100"/>
        <end position="174"/>
    </location>
</feature>
<dbReference type="PANTHER" id="PTHR43173">
    <property type="entry name" value="ABC1 FAMILY PROTEIN"/>
    <property type="match status" value="1"/>
</dbReference>
<dbReference type="Proteomes" id="UP001279734">
    <property type="component" value="Unassembled WGS sequence"/>
</dbReference>
<reference evidence="2" key="1">
    <citation type="submission" date="2023-05" db="EMBL/GenBank/DDBJ databases">
        <title>Nepenthes gracilis genome sequencing.</title>
        <authorList>
            <person name="Fukushima K."/>
        </authorList>
    </citation>
    <scope>NUCLEOTIDE SEQUENCE</scope>
    <source>
        <strain evidence="2">SING2019-196</strain>
    </source>
</reference>
<dbReference type="InterPro" id="IPR011009">
    <property type="entry name" value="Kinase-like_dom_sf"/>
</dbReference>
<evidence type="ECO:0000313" key="3">
    <source>
        <dbReference type="Proteomes" id="UP001279734"/>
    </source>
</evidence>
<dbReference type="Gene3D" id="1.10.510.10">
    <property type="entry name" value="Transferase(Phosphotransferase) domain 1"/>
    <property type="match status" value="1"/>
</dbReference>
<proteinExistence type="predicted"/>
<organism evidence="2 3">
    <name type="scientific">Nepenthes gracilis</name>
    <name type="common">Slender pitcher plant</name>
    <dbReference type="NCBI Taxonomy" id="150966"/>
    <lineage>
        <taxon>Eukaryota</taxon>
        <taxon>Viridiplantae</taxon>
        <taxon>Streptophyta</taxon>
        <taxon>Embryophyta</taxon>
        <taxon>Tracheophyta</taxon>
        <taxon>Spermatophyta</taxon>
        <taxon>Magnoliopsida</taxon>
        <taxon>eudicotyledons</taxon>
        <taxon>Gunneridae</taxon>
        <taxon>Pentapetalae</taxon>
        <taxon>Caryophyllales</taxon>
        <taxon>Nepenthaceae</taxon>
        <taxon>Nepenthes</taxon>
    </lineage>
</organism>